<dbReference type="RefSeq" id="WP_206103478.1">
    <property type="nucleotide sequence ID" value="NZ_CP070969.1"/>
</dbReference>
<evidence type="ECO:0000259" key="5">
    <source>
        <dbReference type="PROSITE" id="PS50977"/>
    </source>
</evidence>
<keyword evidence="7" id="KW-1185">Reference proteome</keyword>
<dbReference type="InterPro" id="IPR001647">
    <property type="entry name" value="HTH_TetR"/>
</dbReference>
<feature type="DNA-binding region" description="H-T-H motif" evidence="4">
    <location>
        <begin position="17"/>
        <end position="36"/>
    </location>
</feature>
<dbReference type="Gene3D" id="1.10.10.60">
    <property type="entry name" value="Homeodomain-like"/>
    <property type="match status" value="1"/>
</dbReference>
<sequence length="185" mass="20988">MQQAAQLFVQKGYAAVTMNEVCTAAKVSKGSLYHHFPSKDELFLYVVEDDTEQWLSEWEEIKSRLSGVEERLYALGEHYANDFQNPLIRGLEEYARSRTHSDEIYERLSQLYESGASACRNLLKEGMDSGYLIQKDLDHYVVIVSGMLEGIGRVSEITAPSEGPAEIKKVYRDAISLLLQGMRAR</sequence>
<dbReference type="PANTHER" id="PTHR30055:SF234">
    <property type="entry name" value="HTH-TYPE TRANSCRIPTIONAL REGULATOR BETI"/>
    <property type="match status" value="1"/>
</dbReference>
<keyword evidence="2 4" id="KW-0238">DNA-binding</keyword>
<dbReference type="PANTHER" id="PTHR30055">
    <property type="entry name" value="HTH-TYPE TRANSCRIPTIONAL REGULATOR RUTR"/>
    <property type="match status" value="1"/>
</dbReference>
<evidence type="ECO:0000256" key="3">
    <source>
        <dbReference type="ARBA" id="ARBA00023163"/>
    </source>
</evidence>
<protein>
    <submittedName>
        <fullName evidence="6">TetR/AcrR family transcriptional regulator</fullName>
    </submittedName>
</protein>
<dbReference type="InterPro" id="IPR050109">
    <property type="entry name" value="HTH-type_TetR-like_transc_reg"/>
</dbReference>
<dbReference type="InterPro" id="IPR009057">
    <property type="entry name" value="Homeodomain-like_sf"/>
</dbReference>
<organism evidence="6 7">
    <name type="scientific">Paenibacillus tianjinensis</name>
    <dbReference type="NCBI Taxonomy" id="2810347"/>
    <lineage>
        <taxon>Bacteria</taxon>
        <taxon>Bacillati</taxon>
        <taxon>Bacillota</taxon>
        <taxon>Bacilli</taxon>
        <taxon>Bacillales</taxon>
        <taxon>Paenibacillaceae</taxon>
        <taxon>Paenibacillus</taxon>
    </lineage>
</organism>
<dbReference type="Pfam" id="PF08360">
    <property type="entry name" value="TetR_C_5"/>
    <property type="match status" value="1"/>
</dbReference>
<dbReference type="SUPFAM" id="SSF46689">
    <property type="entry name" value="Homeodomain-like"/>
    <property type="match status" value="1"/>
</dbReference>
<dbReference type="InterPro" id="IPR023772">
    <property type="entry name" value="DNA-bd_HTH_TetR-type_CS"/>
</dbReference>
<dbReference type="InterPro" id="IPR036271">
    <property type="entry name" value="Tet_transcr_reg_TetR-rel_C_sf"/>
</dbReference>
<evidence type="ECO:0000256" key="1">
    <source>
        <dbReference type="ARBA" id="ARBA00023015"/>
    </source>
</evidence>
<evidence type="ECO:0000256" key="4">
    <source>
        <dbReference type="PROSITE-ProRule" id="PRU00335"/>
    </source>
</evidence>
<gene>
    <name evidence="6" type="ORF">JRJ22_04820</name>
</gene>
<dbReference type="SUPFAM" id="SSF48498">
    <property type="entry name" value="Tetracyclin repressor-like, C-terminal domain"/>
    <property type="match status" value="1"/>
</dbReference>
<accession>A0ABX7LGD5</accession>
<evidence type="ECO:0000256" key="2">
    <source>
        <dbReference type="ARBA" id="ARBA00023125"/>
    </source>
</evidence>
<dbReference type="PROSITE" id="PS01081">
    <property type="entry name" value="HTH_TETR_1"/>
    <property type="match status" value="1"/>
</dbReference>
<keyword evidence="3" id="KW-0804">Transcription</keyword>
<dbReference type="Proteomes" id="UP000663452">
    <property type="component" value="Chromosome"/>
</dbReference>
<dbReference type="InterPro" id="IPR013571">
    <property type="entry name" value="Tscrpt_reg_QacR_C"/>
</dbReference>
<keyword evidence="1" id="KW-0805">Transcription regulation</keyword>
<evidence type="ECO:0000313" key="7">
    <source>
        <dbReference type="Proteomes" id="UP000663452"/>
    </source>
</evidence>
<proteinExistence type="predicted"/>
<dbReference type="EMBL" id="CP070969">
    <property type="protein sequence ID" value="QSF45959.1"/>
    <property type="molecule type" value="Genomic_DNA"/>
</dbReference>
<reference evidence="6 7" key="1">
    <citation type="submission" date="2021-02" db="EMBL/GenBank/DDBJ databases">
        <title>Paenibacillus tianjinensis sp. nov.</title>
        <authorList>
            <person name="Liu H."/>
        </authorList>
    </citation>
    <scope>NUCLEOTIDE SEQUENCE [LARGE SCALE GENOMIC DNA]</scope>
    <source>
        <strain evidence="6 7">TB2019</strain>
    </source>
</reference>
<dbReference type="Pfam" id="PF00440">
    <property type="entry name" value="TetR_N"/>
    <property type="match status" value="1"/>
</dbReference>
<dbReference type="PROSITE" id="PS50977">
    <property type="entry name" value="HTH_TETR_2"/>
    <property type="match status" value="1"/>
</dbReference>
<name>A0ABX7LGD5_9BACL</name>
<dbReference type="Gene3D" id="1.10.357.10">
    <property type="entry name" value="Tetracycline Repressor, domain 2"/>
    <property type="match status" value="1"/>
</dbReference>
<feature type="domain" description="HTH tetR-type" evidence="5">
    <location>
        <begin position="1"/>
        <end position="54"/>
    </location>
</feature>
<evidence type="ECO:0000313" key="6">
    <source>
        <dbReference type="EMBL" id="QSF45959.1"/>
    </source>
</evidence>